<dbReference type="SUPFAM" id="SSF143744">
    <property type="entry name" value="GlcG-like"/>
    <property type="match status" value="1"/>
</dbReference>
<evidence type="ECO:0008006" key="3">
    <source>
        <dbReference type="Google" id="ProtNLM"/>
    </source>
</evidence>
<dbReference type="PANTHER" id="PTHR34309:SF1">
    <property type="entry name" value="PROTEIN GLCG"/>
    <property type="match status" value="1"/>
</dbReference>
<dbReference type="RefSeq" id="WP_122401444.1">
    <property type="nucleotide sequence ID" value="NZ_LS398110.1"/>
</dbReference>
<dbReference type="AlphaFoldDB" id="A0A2U3PUU9"/>
<dbReference type="InterPro" id="IPR005624">
    <property type="entry name" value="PduO/GlcC-like"/>
</dbReference>
<dbReference type="Proteomes" id="UP000246085">
    <property type="component" value="Chromosome BRAD3257"/>
</dbReference>
<dbReference type="PANTHER" id="PTHR34309">
    <property type="entry name" value="SLR1406 PROTEIN"/>
    <property type="match status" value="1"/>
</dbReference>
<organism evidence="1 2">
    <name type="scientific">Bradyrhizobium vignae</name>
    <dbReference type="NCBI Taxonomy" id="1549949"/>
    <lineage>
        <taxon>Bacteria</taxon>
        <taxon>Pseudomonadati</taxon>
        <taxon>Pseudomonadota</taxon>
        <taxon>Alphaproteobacteria</taxon>
        <taxon>Hyphomicrobiales</taxon>
        <taxon>Nitrobacteraceae</taxon>
        <taxon>Bradyrhizobium</taxon>
    </lineage>
</organism>
<accession>A0A2U3PUU9</accession>
<gene>
    <name evidence="1" type="ORF">BRAD3257_1816</name>
</gene>
<dbReference type="KEGG" id="bvz:BRAD3257_1816"/>
<sequence length="141" mass="15427">MVQKLGLPEARMVVDAMLKSAGEKGFVMSAAVVDFGGDLIHLARMDGASAVTARMSYNKAYTAVKWQKDTKLLRARLFDWSLGDNRREVSWFGDPLFTPIWGGVVLRDKNGTMLGAIGESGASPEQDEEIGQLGKMIFESL</sequence>
<evidence type="ECO:0000313" key="1">
    <source>
        <dbReference type="EMBL" id="SPP92930.1"/>
    </source>
</evidence>
<dbReference type="Gene3D" id="3.30.450.150">
    <property type="entry name" value="Haem-degrading domain"/>
    <property type="match status" value="1"/>
</dbReference>
<dbReference type="EMBL" id="LS398110">
    <property type="protein sequence ID" value="SPP92930.1"/>
    <property type="molecule type" value="Genomic_DNA"/>
</dbReference>
<dbReference type="Pfam" id="PF03928">
    <property type="entry name" value="HbpS-like"/>
    <property type="match status" value="1"/>
</dbReference>
<dbReference type="InterPro" id="IPR052517">
    <property type="entry name" value="GlcG_carb_metab_protein"/>
</dbReference>
<reference evidence="1 2" key="1">
    <citation type="submission" date="2018-03" db="EMBL/GenBank/DDBJ databases">
        <authorList>
            <person name="Gully D."/>
        </authorList>
    </citation>
    <scope>NUCLEOTIDE SEQUENCE [LARGE SCALE GENOMIC DNA]</scope>
    <source>
        <strain evidence="1">ORS3257</strain>
    </source>
</reference>
<protein>
    <recommendedName>
        <fullName evidence="3">Heme-binding protein</fullName>
    </recommendedName>
</protein>
<dbReference type="InterPro" id="IPR038084">
    <property type="entry name" value="PduO/GlcC-like_sf"/>
</dbReference>
<name>A0A2U3PUU9_9BRAD</name>
<evidence type="ECO:0000313" key="2">
    <source>
        <dbReference type="Proteomes" id="UP000246085"/>
    </source>
</evidence>
<proteinExistence type="predicted"/>